<comment type="similarity">
    <text evidence="1">Belongs to the universal stress protein A family.</text>
</comment>
<evidence type="ECO:0000259" key="2">
    <source>
        <dbReference type="Pfam" id="PF00582"/>
    </source>
</evidence>
<dbReference type="SUPFAM" id="SSF52402">
    <property type="entry name" value="Adenine nucleotide alpha hydrolases-like"/>
    <property type="match status" value="1"/>
</dbReference>
<evidence type="ECO:0000313" key="3">
    <source>
        <dbReference type="EMBL" id="MBB5155975.1"/>
    </source>
</evidence>
<keyword evidence="4" id="KW-1185">Reference proteome</keyword>
<dbReference type="EMBL" id="JACHIW010000001">
    <property type="protein sequence ID" value="MBB5155975.1"/>
    <property type="molecule type" value="Genomic_DNA"/>
</dbReference>
<dbReference type="PRINTS" id="PR01438">
    <property type="entry name" value="UNVRSLSTRESS"/>
</dbReference>
<feature type="domain" description="UspA" evidence="2">
    <location>
        <begin position="3"/>
        <end position="58"/>
    </location>
</feature>
<dbReference type="Gene3D" id="3.40.50.620">
    <property type="entry name" value="HUPs"/>
    <property type="match status" value="1"/>
</dbReference>
<name>A0A840QC08_9PSEU</name>
<dbReference type="PANTHER" id="PTHR31964:SF113">
    <property type="entry name" value="USPA DOMAIN-CONTAINING PROTEIN"/>
    <property type="match status" value="1"/>
</dbReference>
<dbReference type="InterPro" id="IPR014729">
    <property type="entry name" value="Rossmann-like_a/b/a_fold"/>
</dbReference>
<protein>
    <submittedName>
        <fullName evidence="3">Nucleotide-binding universal stress UspA family protein</fullName>
    </submittedName>
</protein>
<dbReference type="InterPro" id="IPR006015">
    <property type="entry name" value="Universal_stress_UspA"/>
</dbReference>
<dbReference type="Proteomes" id="UP000584374">
    <property type="component" value="Unassembled WGS sequence"/>
</dbReference>
<accession>A0A840QC08</accession>
<evidence type="ECO:0000313" key="4">
    <source>
        <dbReference type="Proteomes" id="UP000584374"/>
    </source>
</evidence>
<sequence length="62" mass="6877">MEQRVVRDHAARALLDAAHEQEVDLRVVRHFGHGGFVEALLGSVSQYCVHHAPCPVVVRHAV</sequence>
<dbReference type="Pfam" id="PF00582">
    <property type="entry name" value="Usp"/>
    <property type="match status" value="1"/>
</dbReference>
<gene>
    <name evidence="3" type="ORF">BJ970_003509</name>
</gene>
<dbReference type="InterPro" id="IPR006016">
    <property type="entry name" value="UspA"/>
</dbReference>
<reference evidence="3 4" key="1">
    <citation type="submission" date="2020-08" db="EMBL/GenBank/DDBJ databases">
        <title>Sequencing the genomes of 1000 actinobacteria strains.</title>
        <authorList>
            <person name="Klenk H.-P."/>
        </authorList>
    </citation>
    <scope>NUCLEOTIDE SEQUENCE [LARGE SCALE GENOMIC DNA]</scope>
    <source>
        <strain evidence="3 4">DSM 45584</strain>
    </source>
</reference>
<evidence type="ECO:0000256" key="1">
    <source>
        <dbReference type="ARBA" id="ARBA00008791"/>
    </source>
</evidence>
<organism evidence="3 4">
    <name type="scientific">Saccharopolyspora phatthalungensis</name>
    <dbReference type="NCBI Taxonomy" id="664693"/>
    <lineage>
        <taxon>Bacteria</taxon>
        <taxon>Bacillati</taxon>
        <taxon>Actinomycetota</taxon>
        <taxon>Actinomycetes</taxon>
        <taxon>Pseudonocardiales</taxon>
        <taxon>Pseudonocardiaceae</taxon>
        <taxon>Saccharopolyspora</taxon>
    </lineage>
</organism>
<dbReference type="AlphaFoldDB" id="A0A840QC08"/>
<comment type="caution">
    <text evidence="3">The sequence shown here is derived from an EMBL/GenBank/DDBJ whole genome shotgun (WGS) entry which is preliminary data.</text>
</comment>
<proteinExistence type="inferred from homology"/>
<dbReference type="PANTHER" id="PTHR31964">
    <property type="entry name" value="ADENINE NUCLEOTIDE ALPHA HYDROLASES-LIKE SUPERFAMILY PROTEIN"/>
    <property type="match status" value="1"/>
</dbReference>